<evidence type="ECO:0000259" key="4">
    <source>
        <dbReference type="Pfam" id="PF13458"/>
    </source>
</evidence>
<evidence type="ECO:0000256" key="3">
    <source>
        <dbReference type="SAM" id="MobiDB-lite"/>
    </source>
</evidence>
<comment type="similarity">
    <text evidence="1">Belongs to the leucine-binding protein family.</text>
</comment>
<feature type="domain" description="Leucine-binding protein" evidence="4">
    <location>
        <begin position="32"/>
        <end position="383"/>
    </location>
</feature>
<evidence type="ECO:0000313" key="6">
    <source>
        <dbReference type="Proteomes" id="UP001061361"/>
    </source>
</evidence>
<proteinExistence type="inferred from homology"/>
<dbReference type="PANTHER" id="PTHR30483:SF6">
    <property type="entry name" value="PERIPLASMIC BINDING PROTEIN OF ABC TRANSPORTER FOR NATURAL AMINO ACIDS"/>
    <property type="match status" value="1"/>
</dbReference>
<feature type="region of interest" description="Disordered" evidence="3">
    <location>
        <begin position="117"/>
        <end position="137"/>
    </location>
</feature>
<dbReference type="Pfam" id="PF13458">
    <property type="entry name" value="Peripla_BP_6"/>
    <property type="match status" value="1"/>
</dbReference>
<reference evidence="5" key="1">
    <citation type="submission" date="2022-08" db="EMBL/GenBank/DDBJ databases">
        <title>Genome Sequence of the sulphate-reducing bacterium, Pseudodesulfovibrio portus JCM14722.</title>
        <authorList>
            <person name="Kondo R."/>
            <person name="Kataoka T."/>
        </authorList>
    </citation>
    <scope>NUCLEOTIDE SEQUENCE</scope>
    <source>
        <strain evidence="5">JCM 14722</strain>
    </source>
</reference>
<organism evidence="5 6">
    <name type="scientific">Pseudodesulfovibrio portus</name>
    <dbReference type="NCBI Taxonomy" id="231439"/>
    <lineage>
        <taxon>Bacteria</taxon>
        <taxon>Pseudomonadati</taxon>
        <taxon>Thermodesulfobacteriota</taxon>
        <taxon>Desulfovibrionia</taxon>
        <taxon>Desulfovibrionales</taxon>
        <taxon>Desulfovibrionaceae</taxon>
    </lineage>
</organism>
<keyword evidence="2" id="KW-0732">Signal</keyword>
<evidence type="ECO:0000313" key="5">
    <source>
        <dbReference type="EMBL" id="BDQ34783.1"/>
    </source>
</evidence>
<dbReference type="Proteomes" id="UP001061361">
    <property type="component" value="Chromosome"/>
</dbReference>
<dbReference type="InterPro" id="IPR028082">
    <property type="entry name" value="Peripla_BP_I"/>
</dbReference>
<dbReference type="EMBL" id="AP026708">
    <property type="protein sequence ID" value="BDQ34783.1"/>
    <property type="molecule type" value="Genomic_DNA"/>
</dbReference>
<dbReference type="CDD" id="cd06347">
    <property type="entry name" value="PBP1_ABC_LivK_ligand_binding-like"/>
    <property type="match status" value="1"/>
</dbReference>
<feature type="compositionally biased region" description="Polar residues" evidence="3">
    <location>
        <begin position="124"/>
        <end position="137"/>
    </location>
</feature>
<sequence length="393" mass="42105">MKGFLKSIGLLTILLVCSAFLLSGCGEDKAKTIKIGFNLPLTGDIPEVGEGSKNAAEMYLKDINDAGGLEVGGQKYMLEFVYMDNESKAESATNVALKLIEQENVVAIIGPNSSKQAVPAGGTANDNRTPMISPWSTNPNTTLDRPWVFRAAFLDPFQGPVVADFAAKKFGAKTSAVIFDVSNDYSKGLAEIFKSSWEAKGLGPVVAFESHGTKDQDFSAQLTTIIAANPDFIFVPDNYNQVALIVQQARDLGYQGPFMGSDAWGTPDLIKLCGEQCYGNYFSTHYAAAGAKGATKVFIDRYEAAYGSTPADYAALTWDSIGIMVQAIQNYGKVDSDPVAMRKGVREGLAAITSFDGITGSSKFDEQGDPIKCAVVVKISDKGEFVFEESVCP</sequence>
<dbReference type="PROSITE" id="PS51257">
    <property type="entry name" value="PROKAR_LIPOPROTEIN"/>
    <property type="match status" value="1"/>
</dbReference>
<name>A0ABN6RYF7_9BACT</name>
<gene>
    <name evidence="5" type="ORF">JCM14722_23250</name>
</gene>
<dbReference type="PANTHER" id="PTHR30483">
    <property type="entry name" value="LEUCINE-SPECIFIC-BINDING PROTEIN"/>
    <property type="match status" value="1"/>
</dbReference>
<dbReference type="RefSeq" id="WP_264981675.1">
    <property type="nucleotide sequence ID" value="NZ_AP026708.1"/>
</dbReference>
<protein>
    <submittedName>
        <fullName evidence="5">Branched-chain amino acid ABC transporter substrate-binding protein</fullName>
    </submittedName>
</protein>
<dbReference type="SUPFAM" id="SSF53822">
    <property type="entry name" value="Periplasmic binding protein-like I"/>
    <property type="match status" value="1"/>
</dbReference>
<evidence type="ECO:0000256" key="2">
    <source>
        <dbReference type="ARBA" id="ARBA00022729"/>
    </source>
</evidence>
<dbReference type="InterPro" id="IPR051010">
    <property type="entry name" value="BCAA_transport"/>
</dbReference>
<keyword evidence="6" id="KW-1185">Reference proteome</keyword>
<dbReference type="InterPro" id="IPR028081">
    <property type="entry name" value="Leu-bd"/>
</dbReference>
<accession>A0ABN6RYF7</accession>
<evidence type="ECO:0000256" key="1">
    <source>
        <dbReference type="ARBA" id="ARBA00010062"/>
    </source>
</evidence>
<dbReference type="Gene3D" id="3.40.50.2300">
    <property type="match status" value="2"/>
</dbReference>